<feature type="compositionally biased region" description="Basic and acidic residues" evidence="1">
    <location>
        <begin position="359"/>
        <end position="369"/>
    </location>
</feature>
<dbReference type="NCBIfam" id="TIGR03505">
    <property type="entry name" value="FimV_core"/>
    <property type="match status" value="1"/>
</dbReference>
<dbReference type="Proteomes" id="UP000001421">
    <property type="component" value="Chromosome"/>
</dbReference>
<evidence type="ECO:0000313" key="5">
    <source>
        <dbReference type="Proteomes" id="UP000001421"/>
    </source>
</evidence>
<proteinExistence type="predicted"/>
<name>Q7W927_BORPA</name>
<reference evidence="4 5" key="1">
    <citation type="journal article" date="2003" name="Nat. Genet.">
        <title>Comparative analysis of the genome sequences of Bordetella pertussis, Bordetella parapertussis and Bordetella bronchiseptica.</title>
        <authorList>
            <person name="Parkhill J."/>
            <person name="Sebaihia M."/>
            <person name="Preston A."/>
            <person name="Murphy L.D."/>
            <person name="Thomson N.R."/>
            <person name="Harris D.E."/>
            <person name="Holden M.T.G."/>
            <person name="Churcher C.M."/>
            <person name="Bentley S.D."/>
            <person name="Mungall K.L."/>
            <person name="Cerdeno-Tarraga A.-M."/>
            <person name="Temple L."/>
            <person name="James K.D."/>
            <person name="Harris B."/>
            <person name="Quail M.A."/>
            <person name="Achtman M."/>
            <person name="Atkin R."/>
            <person name="Baker S."/>
            <person name="Basham D."/>
            <person name="Bason N."/>
            <person name="Cherevach I."/>
            <person name="Chillingworth T."/>
            <person name="Collins M."/>
            <person name="Cronin A."/>
            <person name="Davis P."/>
            <person name="Doggett J."/>
            <person name="Feltwell T."/>
            <person name="Goble A."/>
            <person name="Hamlin N."/>
            <person name="Hauser H."/>
            <person name="Holroyd S."/>
            <person name="Jagels K."/>
            <person name="Leather S."/>
            <person name="Moule S."/>
            <person name="Norberczak H."/>
            <person name="O'Neil S."/>
            <person name="Ormond D."/>
            <person name="Price C."/>
            <person name="Rabbinowitsch E."/>
            <person name="Rutter S."/>
            <person name="Sanders M."/>
            <person name="Saunders D."/>
            <person name="Seeger K."/>
            <person name="Sharp S."/>
            <person name="Simmonds M."/>
            <person name="Skelton J."/>
            <person name="Squares R."/>
            <person name="Squares S."/>
            <person name="Stevens K."/>
            <person name="Unwin L."/>
            <person name="Whitehead S."/>
            <person name="Barrell B.G."/>
            <person name="Maskell D.J."/>
        </authorList>
    </citation>
    <scope>NUCLEOTIDE SEQUENCE [LARGE SCALE GENOMIC DNA]</scope>
    <source>
        <strain evidence="4 5">12822 / ATCC BAA-587 / NCTC 13253</strain>
    </source>
</reference>
<dbReference type="CDD" id="cd00118">
    <property type="entry name" value="LysM"/>
    <property type="match status" value="1"/>
</dbReference>
<evidence type="ECO:0000313" key="4">
    <source>
        <dbReference type="EMBL" id="CAE37246.1"/>
    </source>
</evidence>
<gene>
    <name evidence="4" type="ordered locus">BPP1946</name>
</gene>
<dbReference type="KEGG" id="bpa:BPP1946"/>
<feature type="compositionally biased region" description="Low complexity" evidence="1">
    <location>
        <begin position="473"/>
        <end position="496"/>
    </location>
</feature>
<evidence type="ECO:0000256" key="2">
    <source>
        <dbReference type="SAM" id="Phobius"/>
    </source>
</evidence>
<protein>
    <submittedName>
        <fullName evidence="4">Membrane protein</fullName>
    </submittedName>
</protein>
<evidence type="ECO:0000256" key="1">
    <source>
        <dbReference type="SAM" id="MobiDB-lite"/>
    </source>
</evidence>
<keyword evidence="2" id="KW-0472">Membrane</keyword>
<sequence length="594" mass="58562">MSQARRFRRQGPRVCESWPIHYTFPLHLPAIRSDHGILINMRSTLRPLQPARRSQALSWALVLALGAGATGAEAARLGHARVVSPPGAALQVVVPLLELSADDLATLQVSLADEAAWRQAGLTPPVPLSSATVRIEPGADASRRNVRISSSQPPAGNAVDVLLDLRSGAGQRQVQVTTILVPPRGSAARVAPASVGTPAPAGQASAGSIDVRRGDTLFGIAQRNAVAGASVYQMLVALWRANSEAFIQNNMNLVRAGETLDIPDAATVRAIDPAEARRIFAQHAEAFARYRGRAGALAAGGAAVSGTGEAGAGRLGSAAQAEAAGAATAQDRLRLSSAQGGANAQADAAGDARASSGRALDDAQQRVEKLQSNVDALSQAAGAGKTASGEGSAPANASAGAGGQPGADGKAGADGKPGADGRPGSDGKPGADGKPGGAAAGAGAATQAGAASAGSTGANGAAAGSAGAGAAGSGPAAAPGAAGSASGNASGLSLPGGAAGQGGEAAKGESTQGGMPGWLADNLLAIVTAVLALIVFIVAWALRRAGARRDDDEASAAYPEPTLDTAALTRKLDSISLDLDEPPTDEPRPGGKRT</sequence>
<feature type="transmembrane region" description="Helical" evidence="2">
    <location>
        <begin position="523"/>
        <end position="542"/>
    </location>
</feature>
<feature type="compositionally biased region" description="Low complexity" evidence="1">
    <location>
        <begin position="441"/>
        <end position="465"/>
    </location>
</feature>
<keyword evidence="2" id="KW-0812">Transmembrane</keyword>
<dbReference type="InterPro" id="IPR036779">
    <property type="entry name" value="LysM_dom_sf"/>
</dbReference>
<evidence type="ECO:0000259" key="3">
    <source>
        <dbReference type="PROSITE" id="PS51782"/>
    </source>
</evidence>
<feature type="compositionally biased region" description="Low complexity" evidence="1">
    <location>
        <begin position="387"/>
        <end position="399"/>
    </location>
</feature>
<feature type="domain" description="LysM" evidence="3">
    <location>
        <begin position="207"/>
        <end position="262"/>
    </location>
</feature>
<feature type="compositionally biased region" description="Basic and acidic residues" evidence="1">
    <location>
        <begin position="411"/>
        <end position="431"/>
    </location>
</feature>
<dbReference type="EMBL" id="BX640428">
    <property type="protein sequence ID" value="CAE37246.1"/>
    <property type="molecule type" value="Genomic_DNA"/>
</dbReference>
<dbReference type="AlphaFoldDB" id="Q7W927"/>
<dbReference type="InterPro" id="IPR057840">
    <property type="entry name" value="FimV_N"/>
</dbReference>
<dbReference type="PROSITE" id="PS51782">
    <property type="entry name" value="LYSM"/>
    <property type="match status" value="1"/>
</dbReference>
<feature type="region of interest" description="Disordered" evidence="1">
    <location>
        <begin position="337"/>
        <end position="511"/>
    </location>
</feature>
<dbReference type="HOGENOM" id="CLU_464347_0_0_4"/>
<accession>Q7W927</accession>
<dbReference type="Gene3D" id="3.10.350.10">
    <property type="entry name" value="LysM domain"/>
    <property type="match status" value="1"/>
</dbReference>
<feature type="compositionally biased region" description="Low complexity" evidence="1">
    <location>
        <begin position="337"/>
        <end position="358"/>
    </location>
</feature>
<dbReference type="Pfam" id="PF25800">
    <property type="entry name" value="FimV_N"/>
    <property type="match status" value="1"/>
</dbReference>
<keyword evidence="2" id="KW-1133">Transmembrane helix</keyword>
<feature type="compositionally biased region" description="Basic and acidic residues" evidence="1">
    <location>
        <begin position="585"/>
        <end position="594"/>
    </location>
</feature>
<dbReference type="InterPro" id="IPR018392">
    <property type="entry name" value="LysM"/>
</dbReference>
<feature type="region of interest" description="Disordered" evidence="1">
    <location>
        <begin position="573"/>
        <end position="594"/>
    </location>
</feature>
<dbReference type="InterPro" id="IPR020012">
    <property type="entry name" value="LysM_FimV"/>
</dbReference>
<organism evidence="4 5">
    <name type="scientific">Bordetella parapertussis (strain 12822 / ATCC BAA-587 / NCTC 13253)</name>
    <dbReference type="NCBI Taxonomy" id="257311"/>
    <lineage>
        <taxon>Bacteria</taxon>
        <taxon>Pseudomonadati</taxon>
        <taxon>Pseudomonadota</taxon>
        <taxon>Betaproteobacteria</taxon>
        <taxon>Burkholderiales</taxon>
        <taxon>Alcaligenaceae</taxon>
        <taxon>Bordetella</taxon>
    </lineage>
</organism>